<accession>A0AAD5UFH7</accession>
<dbReference type="PROSITE" id="PS50002">
    <property type="entry name" value="SH3"/>
    <property type="match status" value="1"/>
</dbReference>
<comment type="caution">
    <text evidence="10">The sequence shown here is derived from an EMBL/GenBank/DDBJ whole genome shotgun (WGS) entry which is preliminary data.</text>
</comment>
<dbReference type="SUPFAM" id="SSF103657">
    <property type="entry name" value="BAR/IMD domain-like"/>
    <property type="match status" value="1"/>
</dbReference>
<evidence type="ECO:0000259" key="9">
    <source>
        <dbReference type="PROSITE" id="PS51021"/>
    </source>
</evidence>
<dbReference type="Pfam" id="PF03114">
    <property type="entry name" value="BAR"/>
    <property type="match status" value="1"/>
</dbReference>
<dbReference type="InterPro" id="IPR004148">
    <property type="entry name" value="BAR_dom"/>
</dbReference>
<evidence type="ECO:0000313" key="10">
    <source>
        <dbReference type="EMBL" id="KAJ3253354.1"/>
    </source>
</evidence>
<feature type="compositionally biased region" description="Basic and acidic residues" evidence="7">
    <location>
        <begin position="371"/>
        <end position="386"/>
    </location>
</feature>
<dbReference type="CDD" id="cd00174">
    <property type="entry name" value="SH3"/>
    <property type="match status" value="1"/>
</dbReference>
<dbReference type="EMBL" id="JADGKB010000112">
    <property type="protein sequence ID" value="KAJ3253354.1"/>
    <property type="molecule type" value="Genomic_DNA"/>
</dbReference>
<dbReference type="GO" id="GO:0005737">
    <property type="term" value="C:cytoplasm"/>
    <property type="evidence" value="ECO:0007669"/>
    <property type="project" value="InterPro"/>
</dbReference>
<comment type="subcellular location">
    <subcellularLocation>
        <location evidence="1">Membrane</location>
        <topology evidence="1">Peripheral membrane protein</topology>
    </subcellularLocation>
</comment>
<feature type="coiled-coil region" evidence="6">
    <location>
        <begin position="145"/>
        <end position="172"/>
    </location>
</feature>
<evidence type="ECO:0000256" key="2">
    <source>
        <dbReference type="ARBA" id="ARBA00022443"/>
    </source>
</evidence>
<evidence type="ECO:0000256" key="6">
    <source>
        <dbReference type="SAM" id="Coils"/>
    </source>
</evidence>
<dbReference type="AlphaFoldDB" id="A0AAD5UFH7"/>
<evidence type="ECO:0000313" key="11">
    <source>
        <dbReference type="Proteomes" id="UP001210925"/>
    </source>
</evidence>
<evidence type="ECO:0000256" key="1">
    <source>
        <dbReference type="ARBA" id="ARBA00004170"/>
    </source>
</evidence>
<evidence type="ECO:0000259" key="8">
    <source>
        <dbReference type="PROSITE" id="PS50002"/>
    </source>
</evidence>
<dbReference type="Gene3D" id="2.30.30.40">
    <property type="entry name" value="SH3 Domains"/>
    <property type="match status" value="1"/>
</dbReference>
<keyword evidence="4" id="KW-0472">Membrane</keyword>
<dbReference type="PROSITE" id="PS51021">
    <property type="entry name" value="BAR"/>
    <property type="match status" value="1"/>
</dbReference>
<dbReference type="SMART" id="SM00721">
    <property type="entry name" value="BAR"/>
    <property type="match status" value="1"/>
</dbReference>
<dbReference type="Proteomes" id="UP001210925">
    <property type="component" value="Unassembled WGS sequence"/>
</dbReference>
<proteinExistence type="predicted"/>
<dbReference type="Pfam" id="PF00018">
    <property type="entry name" value="SH3_1"/>
    <property type="match status" value="1"/>
</dbReference>
<dbReference type="Gene3D" id="1.20.1270.60">
    <property type="entry name" value="Arfaptin homology (AH) domain/BAR domain"/>
    <property type="match status" value="1"/>
</dbReference>
<feature type="compositionally biased region" description="Low complexity" evidence="7">
    <location>
        <begin position="249"/>
        <end position="265"/>
    </location>
</feature>
<feature type="region of interest" description="Disordered" evidence="7">
    <location>
        <begin position="355"/>
        <end position="389"/>
    </location>
</feature>
<feature type="domain" description="SH3" evidence="8">
    <location>
        <begin position="296"/>
        <end position="357"/>
    </location>
</feature>
<feature type="domain" description="BAR" evidence="9">
    <location>
        <begin position="15"/>
        <end position="232"/>
    </location>
</feature>
<dbReference type="SMART" id="SM00326">
    <property type="entry name" value="SH3"/>
    <property type="match status" value="1"/>
</dbReference>
<dbReference type="InterPro" id="IPR036028">
    <property type="entry name" value="SH3-like_dom_sf"/>
</dbReference>
<dbReference type="InterPro" id="IPR050384">
    <property type="entry name" value="Endophilin_SH3RF"/>
</dbReference>
<evidence type="ECO:0000256" key="5">
    <source>
        <dbReference type="PROSITE-ProRule" id="PRU00192"/>
    </source>
</evidence>
<dbReference type="PANTHER" id="PTHR14167:SF81">
    <property type="entry name" value="ENDOPHILIN-A"/>
    <property type="match status" value="1"/>
</dbReference>
<evidence type="ECO:0008006" key="12">
    <source>
        <dbReference type="Google" id="ProtNLM"/>
    </source>
</evidence>
<sequence>MGIGKKLGQFAQWTGEKFGQSQKTETSEEFKRLQDETIVRKDCVERVATPLEGVQKQLTKTKEDPEDKVQRVLYDVLGHAMTHFADVLPSDSYYGATLQMVGQAHTQIAAANIQEGYLLCLTEDLAAHKEYARLETKLENRRLDFDAKLNKVQKSKKENTVLEEEARVCQAKYEETLETITQQMLNLSSKDDEHADKLLKLVEAELTYFTQCAQIMADLKEALSQYTFNLPRQTRPAPKAATQYRVPKSSSIGRVSSVNSSSNRLSDTEKKEPVSYISSNSTVGRGPPPPRPVSVNAIKQVKVLYDFDGETDQELSIRTGEIISVTEEIDSGWWIGTVVGSNRTGMFPSNYTEVLKNTPPPVRPRATSHTPSRDSTYRDSINDRNRTASNPLATAVASHVSRQVEATITAGACGTCNFQLTVGGCRDFVPHAFKAGQCNNCYHKH</sequence>
<reference evidence="10" key="1">
    <citation type="submission" date="2020-05" db="EMBL/GenBank/DDBJ databases">
        <title>Phylogenomic resolution of chytrid fungi.</title>
        <authorList>
            <person name="Stajich J.E."/>
            <person name="Amses K."/>
            <person name="Simmons R."/>
            <person name="Seto K."/>
            <person name="Myers J."/>
            <person name="Bonds A."/>
            <person name="Quandt C.A."/>
            <person name="Barry K."/>
            <person name="Liu P."/>
            <person name="Grigoriev I."/>
            <person name="Longcore J.E."/>
            <person name="James T.Y."/>
        </authorList>
    </citation>
    <scope>NUCLEOTIDE SEQUENCE</scope>
    <source>
        <strain evidence="10">PLAUS21</strain>
    </source>
</reference>
<name>A0AAD5UFH7_9FUNG</name>
<dbReference type="SUPFAM" id="SSF50044">
    <property type="entry name" value="SH3-domain"/>
    <property type="match status" value="1"/>
</dbReference>
<dbReference type="PANTHER" id="PTHR14167">
    <property type="entry name" value="SH3 DOMAIN-CONTAINING"/>
    <property type="match status" value="1"/>
</dbReference>
<evidence type="ECO:0000256" key="3">
    <source>
        <dbReference type="ARBA" id="ARBA00023054"/>
    </source>
</evidence>
<evidence type="ECO:0000256" key="4">
    <source>
        <dbReference type="ARBA" id="ARBA00023136"/>
    </source>
</evidence>
<feature type="region of interest" description="Disordered" evidence="7">
    <location>
        <begin position="234"/>
        <end position="293"/>
    </location>
</feature>
<protein>
    <recommendedName>
        <fullName evidence="12">BAR-domain-containing protein</fullName>
    </recommendedName>
</protein>
<keyword evidence="11" id="KW-1185">Reference proteome</keyword>
<dbReference type="InterPro" id="IPR027267">
    <property type="entry name" value="AH/BAR_dom_sf"/>
</dbReference>
<dbReference type="InterPro" id="IPR001452">
    <property type="entry name" value="SH3_domain"/>
</dbReference>
<keyword evidence="3 6" id="KW-0175">Coiled coil</keyword>
<gene>
    <name evidence="10" type="ORF">HK103_000733</name>
</gene>
<organism evidence="10 11">
    <name type="scientific">Boothiomyces macroporosus</name>
    <dbReference type="NCBI Taxonomy" id="261099"/>
    <lineage>
        <taxon>Eukaryota</taxon>
        <taxon>Fungi</taxon>
        <taxon>Fungi incertae sedis</taxon>
        <taxon>Chytridiomycota</taxon>
        <taxon>Chytridiomycota incertae sedis</taxon>
        <taxon>Chytridiomycetes</taxon>
        <taxon>Rhizophydiales</taxon>
        <taxon>Terramycetaceae</taxon>
        <taxon>Boothiomyces</taxon>
    </lineage>
</organism>
<evidence type="ECO:0000256" key="7">
    <source>
        <dbReference type="SAM" id="MobiDB-lite"/>
    </source>
</evidence>
<keyword evidence="2 5" id="KW-0728">SH3 domain</keyword>
<dbReference type="PRINTS" id="PR00452">
    <property type="entry name" value="SH3DOMAIN"/>
</dbReference>